<dbReference type="OrthoDB" id="9393271at2759"/>
<evidence type="ECO:0000313" key="2">
    <source>
        <dbReference type="Proteomes" id="UP000233556"/>
    </source>
</evidence>
<dbReference type="EMBL" id="KZ507492">
    <property type="protein sequence ID" value="PKU36737.1"/>
    <property type="molecule type" value="Genomic_DNA"/>
</dbReference>
<reference evidence="2" key="1">
    <citation type="submission" date="2017-11" db="EMBL/GenBank/DDBJ databases">
        <authorList>
            <person name="Lima N.C."/>
            <person name="Parody-Merino A.M."/>
            <person name="Battley P.F."/>
            <person name="Fidler A.E."/>
            <person name="Prosdocimi F."/>
        </authorList>
    </citation>
    <scope>NUCLEOTIDE SEQUENCE [LARGE SCALE GENOMIC DNA]</scope>
</reference>
<protein>
    <submittedName>
        <fullName evidence="1">Nipped-b-like protein</fullName>
    </submittedName>
</protein>
<sequence>MVSTRRKIMLSTSTRMDVGTQTELAWKHVVVQVTGCTECQDLLLATGGSYKTCCVRCKQVNGLLSLVAEMREEVERFEVAQSTAQLKCLYTNARSTGNKQEELEATMLLESYDIVAITETWWDESYNWNVAIEGYKLFRSDRRGMRGGGMDMSRNG</sequence>
<dbReference type="SUPFAM" id="SSF56219">
    <property type="entry name" value="DNase I-like"/>
    <property type="match status" value="1"/>
</dbReference>
<keyword evidence="2" id="KW-1185">Reference proteome</keyword>
<reference evidence="2" key="2">
    <citation type="submission" date="2017-12" db="EMBL/GenBank/DDBJ databases">
        <title>Genome sequence of the Bar-tailed Godwit (Limosa lapponica baueri).</title>
        <authorList>
            <person name="Lima N.C.B."/>
            <person name="Parody-Merino A.M."/>
            <person name="Battley P.F."/>
            <person name="Fidler A.E."/>
            <person name="Prosdocimi F."/>
        </authorList>
    </citation>
    <scope>NUCLEOTIDE SEQUENCE [LARGE SCALE GENOMIC DNA]</scope>
</reference>
<organism evidence="1 2">
    <name type="scientific">Limosa lapponica baueri</name>
    <dbReference type="NCBI Taxonomy" id="1758121"/>
    <lineage>
        <taxon>Eukaryota</taxon>
        <taxon>Metazoa</taxon>
        <taxon>Chordata</taxon>
        <taxon>Craniata</taxon>
        <taxon>Vertebrata</taxon>
        <taxon>Euteleostomi</taxon>
        <taxon>Archelosauria</taxon>
        <taxon>Archosauria</taxon>
        <taxon>Dinosauria</taxon>
        <taxon>Saurischia</taxon>
        <taxon>Theropoda</taxon>
        <taxon>Coelurosauria</taxon>
        <taxon>Aves</taxon>
        <taxon>Neognathae</taxon>
        <taxon>Neoaves</taxon>
        <taxon>Charadriiformes</taxon>
        <taxon>Scolopacidae</taxon>
        <taxon>Limosa</taxon>
    </lineage>
</organism>
<dbReference type="Gene3D" id="3.60.10.10">
    <property type="entry name" value="Endonuclease/exonuclease/phosphatase"/>
    <property type="match status" value="1"/>
</dbReference>
<gene>
    <name evidence="1" type="ORF">llap_12958</name>
</gene>
<dbReference type="InterPro" id="IPR036691">
    <property type="entry name" value="Endo/exonu/phosph_ase_sf"/>
</dbReference>
<accession>A0A2I0TSI1</accession>
<proteinExistence type="predicted"/>
<dbReference type="AlphaFoldDB" id="A0A2I0TSI1"/>
<evidence type="ECO:0000313" key="1">
    <source>
        <dbReference type="EMBL" id="PKU36737.1"/>
    </source>
</evidence>
<dbReference type="Proteomes" id="UP000233556">
    <property type="component" value="Unassembled WGS sequence"/>
</dbReference>
<name>A0A2I0TSI1_LIMLA</name>